<dbReference type="PROSITE" id="PS00456">
    <property type="entry name" value="NA_SOLUT_SYMP_1"/>
    <property type="match status" value="1"/>
</dbReference>
<feature type="transmembrane region" description="Helical" evidence="7">
    <location>
        <begin position="158"/>
        <end position="178"/>
    </location>
</feature>
<feature type="transmembrane region" description="Helical" evidence="7">
    <location>
        <begin position="404"/>
        <end position="425"/>
    </location>
</feature>
<feature type="transmembrane region" description="Helical" evidence="7">
    <location>
        <begin position="190"/>
        <end position="210"/>
    </location>
</feature>
<evidence type="ECO:0000256" key="7">
    <source>
        <dbReference type="SAM" id="Phobius"/>
    </source>
</evidence>
<dbReference type="InterPro" id="IPR018212">
    <property type="entry name" value="Na/solute_symporter_CS"/>
</dbReference>
<evidence type="ECO:0000313" key="9">
    <source>
        <dbReference type="Proteomes" id="UP001268651"/>
    </source>
</evidence>
<evidence type="ECO:0000256" key="2">
    <source>
        <dbReference type="ARBA" id="ARBA00006434"/>
    </source>
</evidence>
<evidence type="ECO:0000256" key="3">
    <source>
        <dbReference type="ARBA" id="ARBA00022692"/>
    </source>
</evidence>
<dbReference type="NCBIfam" id="NF007790">
    <property type="entry name" value="PRK10484.1"/>
    <property type="match status" value="1"/>
</dbReference>
<dbReference type="EMBL" id="JAWHTF010000002">
    <property type="protein sequence ID" value="MDU8885646.1"/>
    <property type="molecule type" value="Genomic_DNA"/>
</dbReference>
<evidence type="ECO:0000256" key="5">
    <source>
        <dbReference type="ARBA" id="ARBA00023136"/>
    </source>
</evidence>
<keyword evidence="4 7" id="KW-1133">Transmembrane helix</keyword>
<keyword evidence="3 7" id="KW-0812">Transmembrane</keyword>
<feature type="transmembrane region" description="Helical" evidence="7">
    <location>
        <begin position="6"/>
        <end position="22"/>
    </location>
</feature>
<feature type="transmembrane region" description="Helical" evidence="7">
    <location>
        <begin position="322"/>
        <end position="341"/>
    </location>
</feature>
<feature type="transmembrane region" description="Helical" evidence="7">
    <location>
        <begin position="486"/>
        <end position="508"/>
    </location>
</feature>
<name>A0ABU3U5G3_9FLAO</name>
<dbReference type="Proteomes" id="UP001268651">
    <property type="component" value="Unassembled WGS sequence"/>
</dbReference>
<evidence type="ECO:0000313" key="8">
    <source>
        <dbReference type="EMBL" id="MDU8885646.1"/>
    </source>
</evidence>
<feature type="transmembrane region" description="Helical" evidence="7">
    <location>
        <begin position="280"/>
        <end position="302"/>
    </location>
</feature>
<feature type="transmembrane region" description="Helical" evidence="7">
    <location>
        <begin position="240"/>
        <end position="259"/>
    </location>
</feature>
<proteinExistence type="inferred from homology"/>
<feature type="transmembrane region" description="Helical" evidence="7">
    <location>
        <begin position="529"/>
        <end position="548"/>
    </location>
</feature>
<gene>
    <name evidence="8" type="ORF">RXV94_05705</name>
</gene>
<dbReference type="Pfam" id="PF00474">
    <property type="entry name" value="SSF"/>
    <property type="match status" value="1"/>
</dbReference>
<evidence type="ECO:0000256" key="6">
    <source>
        <dbReference type="RuleBase" id="RU362091"/>
    </source>
</evidence>
<feature type="transmembrane region" description="Helical" evidence="7">
    <location>
        <begin position="379"/>
        <end position="398"/>
    </location>
</feature>
<evidence type="ECO:0000256" key="4">
    <source>
        <dbReference type="ARBA" id="ARBA00022989"/>
    </source>
</evidence>
<dbReference type="Gene3D" id="1.20.1730.10">
    <property type="entry name" value="Sodium/glucose cotransporter"/>
    <property type="match status" value="1"/>
</dbReference>
<dbReference type="InterPro" id="IPR001734">
    <property type="entry name" value="Na/solute_symporter"/>
</dbReference>
<dbReference type="InterPro" id="IPR038377">
    <property type="entry name" value="Na/Glc_symporter_sf"/>
</dbReference>
<keyword evidence="9" id="KW-1185">Reference proteome</keyword>
<comment type="similarity">
    <text evidence="2 6">Belongs to the sodium:solute symporter (SSF) (TC 2.A.21) family.</text>
</comment>
<organism evidence="8 9">
    <name type="scientific">Gilvirhabdus luticola</name>
    <dbReference type="NCBI Taxonomy" id="3079858"/>
    <lineage>
        <taxon>Bacteria</taxon>
        <taxon>Pseudomonadati</taxon>
        <taxon>Bacteroidota</taxon>
        <taxon>Flavobacteriia</taxon>
        <taxon>Flavobacteriales</taxon>
        <taxon>Flavobacteriaceae</taxon>
        <taxon>Gilvirhabdus</taxon>
    </lineage>
</organism>
<accession>A0ABU3U5G3</accession>
<comment type="subcellular location">
    <subcellularLocation>
        <location evidence="1">Membrane</location>
        <topology evidence="1">Multi-pass membrane protein</topology>
    </subcellularLocation>
</comment>
<reference evidence="8 9" key="1">
    <citation type="submission" date="2023-10" db="EMBL/GenBank/DDBJ databases">
        <title>Marimonas sp. nov. isolated from tidal mud flat.</title>
        <authorList>
            <person name="Jaincy N.J."/>
            <person name="Srinivasan S."/>
            <person name="Lee S.-S."/>
        </authorList>
    </citation>
    <scope>NUCLEOTIDE SEQUENCE [LARGE SCALE GENOMIC DNA]</scope>
    <source>
        <strain evidence="8 9">MJ-SS3</strain>
    </source>
</reference>
<dbReference type="PANTHER" id="PTHR11819">
    <property type="entry name" value="SOLUTE CARRIER FAMILY 5"/>
    <property type="match status" value="1"/>
</dbReference>
<feature type="transmembrane region" description="Helical" evidence="7">
    <location>
        <begin position="432"/>
        <end position="452"/>
    </location>
</feature>
<keyword evidence="5 7" id="KW-0472">Membrane</keyword>
<dbReference type="CDD" id="cd10328">
    <property type="entry name" value="SLC5sbd_YidK"/>
    <property type="match status" value="1"/>
</dbReference>
<dbReference type="PROSITE" id="PS50283">
    <property type="entry name" value="NA_SOLUT_SYMP_3"/>
    <property type="match status" value="1"/>
</dbReference>
<dbReference type="NCBIfam" id="TIGR00813">
    <property type="entry name" value="sss"/>
    <property type="match status" value="1"/>
</dbReference>
<feature type="transmembrane region" description="Helical" evidence="7">
    <location>
        <begin position="117"/>
        <end position="138"/>
    </location>
</feature>
<dbReference type="RefSeq" id="WP_316661543.1">
    <property type="nucleotide sequence ID" value="NZ_JAWHTF010000002.1"/>
</dbReference>
<feature type="transmembrane region" description="Helical" evidence="7">
    <location>
        <begin position="34"/>
        <end position="54"/>
    </location>
</feature>
<feature type="transmembrane region" description="Helical" evidence="7">
    <location>
        <begin position="74"/>
        <end position="96"/>
    </location>
</feature>
<comment type="caution">
    <text evidence="8">The sequence shown here is derived from an EMBL/GenBank/DDBJ whole genome shotgun (WGS) entry which is preliminary data.</text>
</comment>
<protein>
    <submittedName>
        <fullName evidence="8">Solute:sodium symporter family transporter</fullName>
    </submittedName>
</protein>
<sequence length="550" mass="58646">MIGILSFVGFTALVAIISYIATRKTDENSSDGYFLGGRSLTAGVIAGSLLLTNLSTEQIVGLNGSAYKDGLSVMAWETLAAIAMIVTAIFLLPRYLKSGLTTIPQFLANRFDVATKTITSALFLTGYVVVLLPVILYSGSVAISGMFDVPTLLNVSDSTALVICIWGIGIIGSIYAVFGGLKAVVVSDSINAIGLLAGGILIPIFGLMAIGDGSVLAGLDALMTTNPERFDSTGNPGQEVPFATIFTGMMLVQLFYWGTNQQIIQRALGAKNLAEGQKGLVLASFIKILGPLILVLPGMIAYHYFNGELASSDLAYPELVRAVLPTSLVGFFAAVLFGAILSSFNSVLNSSVTLFGIDIYKQHVNKEANERTVVKYGKIFGICLALAAMFIAPMIANAGSLFNYLQQINGIYSIPILTIIVVGYVTKRVPAIAAKIGIISGSVLYIISQFIIGPNKVSAALEAAKASGITDPAALRLVEAEAYPHFLHVMAILFTANILIMLLIGKFYPNKEAYIQTYTEQVDIQPWKHVKLVGGLITLVVICIYIYFAK</sequence>
<evidence type="ECO:0000256" key="1">
    <source>
        <dbReference type="ARBA" id="ARBA00004141"/>
    </source>
</evidence>
<dbReference type="PANTHER" id="PTHR11819:SF195">
    <property type="entry name" value="SODIUM_GLUCOSE COTRANSPORTER 4"/>
    <property type="match status" value="1"/>
</dbReference>